<gene>
    <name evidence="1" type="ORF">SAMN05421827_103266</name>
</gene>
<accession>A0A1G7RKV6</accession>
<dbReference type="GO" id="GO:0008237">
    <property type="term" value="F:metallopeptidase activity"/>
    <property type="evidence" value="ECO:0007669"/>
    <property type="project" value="InterPro"/>
</dbReference>
<dbReference type="EMBL" id="FNCH01000003">
    <property type="protein sequence ID" value="SDG11391.1"/>
    <property type="molecule type" value="Genomic_DNA"/>
</dbReference>
<name>A0A1G7RKV6_9SPHI</name>
<protein>
    <submittedName>
        <fullName evidence="1">Dual-action HEIGH metallo-peptidase</fullName>
    </submittedName>
</protein>
<dbReference type="STRING" id="405671.SAMN05421827_103266"/>
<dbReference type="Pfam" id="PF12388">
    <property type="entry name" value="Peptidase_M57"/>
    <property type="match status" value="1"/>
</dbReference>
<keyword evidence="2" id="KW-1185">Reference proteome</keyword>
<dbReference type="RefSeq" id="WP_090497891.1">
    <property type="nucleotide sequence ID" value="NZ_FNCH01000003.1"/>
</dbReference>
<dbReference type="InterPro" id="IPR024653">
    <property type="entry name" value="Peptidase_M10/M27/M57"/>
</dbReference>
<dbReference type="SUPFAM" id="SSF55486">
    <property type="entry name" value="Metalloproteases ('zincins'), catalytic domain"/>
    <property type="match status" value="1"/>
</dbReference>
<evidence type="ECO:0000313" key="1">
    <source>
        <dbReference type="EMBL" id="SDG11391.1"/>
    </source>
</evidence>
<evidence type="ECO:0000313" key="2">
    <source>
        <dbReference type="Proteomes" id="UP000199643"/>
    </source>
</evidence>
<dbReference type="InterPro" id="IPR024079">
    <property type="entry name" value="MetalloPept_cat_dom_sf"/>
</dbReference>
<proteinExistence type="predicted"/>
<dbReference type="AlphaFoldDB" id="A0A1G7RKV6"/>
<dbReference type="Proteomes" id="UP000199643">
    <property type="component" value="Unassembled WGS sequence"/>
</dbReference>
<sequence length="460" mass="49194">MKTKQTIKGLLMIAAISIYSLGCKKNGESVSQPEVNKKDAVFNYIKSLGFPASSIKDIGNDYIVEEDILFSKDMQIPSSTGPKTEQYYTGSLVSTTNRTNIRILVDASMSSMMSEINSAVNQWNNVPNANIHFNIVYSGGYDILIKDENLGNGYCGVARFPINGNAGGLIKINKTYISGNSFDQRQRTITHEIGHCVGFRHTNWQASGEPQNGTDDIGTPASAIDVPNVGGTDPGSLMNGGQCGSGAAYLSNMDKQAIASLYPVVSTNPSGTLATMAGIDIGTDDGVYFWGLSGLVTKGNSTSINGPTQQYYLPSGKSYSNVIDMAISNAGRGYVWYKDGTMSVGQGIGNFGDYILPKNYVLPAGKVPADIAGIAILKSNDHCYAFYRDGTFSEGNSTDLGAYAGLQTYVISPSETYNNIMDVGIAASSGKFYVWFSDNKMSVGNGASNLDDYIPLKPMN</sequence>
<dbReference type="Gene3D" id="3.40.390.10">
    <property type="entry name" value="Collagenase (Catalytic Domain)"/>
    <property type="match status" value="1"/>
</dbReference>
<reference evidence="2" key="1">
    <citation type="submission" date="2016-10" db="EMBL/GenBank/DDBJ databases">
        <authorList>
            <person name="Varghese N."/>
            <person name="Submissions S."/>
        </authorList>
    </citation>
    <scope>NUCLEOTIDE SEQUENCE [LARGE SCALE GENOMIC DNA]</scope>
    <source>
        <strain evidence="2">DSM 17933</strain>
    </source>
</reference>
<organism evidence="1 2">
    <name type="scientific">Pedobacter terrae</name>
    <dbReference type="NCBI Taxonomy" id="405671"/>
    <lineage>
        <taxon>Bacteria</taxon>
        <taxon>Pseudomonadati</taxon>
        <taxon>Bacteroidota</taxon>
        <taxon>Sphingobacteriia</taxon>
        <taxon>Sphingobacteriales</taxon>
        <taxon>Sphingobacteriaceae</taxon>
        <taxon>Pedobacter</taxon>
    </lineage>
</organism>
<dbReference type="OrthoDB" id="727134at2"/>